<dbReference type="Proteomes" id="UP001524642">
    <property type="component" value="Unassembled WGS sequence"/>
</dbReference>
<evidence type="ECO:0000313" key="3">
    <source>
        <dbReference type="EMBL" id="MCR0983422.1"/>
    </source>
</evidence>
<dbReference type="Pfam" id="PF07589">
    <property type="entry name" value="PEP-CTERM"/>
    <property type="match status" value="1"/>
</dbReference>
<organism evidence="3 4">
    <name type="scientific">Roseomonas populi</name>
    <dbReference type="NCBI Taxonomy" id="3121582"/>
    <lineage>
        <taxon>Bacteria</taxon>
        <taxon>Pseudomonadati</taxon>
        <taxon>Pseudomonadota</taxon>
        <taxon>Alphaproteobacteria</taxon>
        <taxon>Acetobacterales</taxon>
        <taxon>Roseomonadaceae</taxon>
        <taxon>Roseomonas</taxon>
    </lineage>
</organism>
<keyword evidence="4" id="KW-1185">Reference proteome</keyword>
<evidence type="ECO:0000313" key="4">
    <source>
        <dbReference type="Proteomes" id="UP001524642"/>
    </source>
</evidence>
<evidence type="ECO:0000256" key="1">
    <source>
        <dbReference type="SAM" id="SignalP"/>
    </source>
</evidence>
<dbReference type="NCBIfam" id="TIGR02595">
    <property type="entry name" value="PEP_CTERM"/>
    <property type="match status" value="1"/>
</dbReference>
<keyword evidence="1" id="KW-0732">Signal</keyword>
<comment type="caution">
    <text evidence="3">The sequence shown here is derived from an EMBL/GenBank/DDBJ whole genome shotgun (WGS) entry which is preliminary data.</text>
</comment>
<reference evidence="3 4" key="1">
    <citation type="submission" date="2022-06" db="EMBL/GenBank/DDBJ databases">
        <title>Roseomonas CN29.</title>
        <authorList>
            <person name="Cheng Y."/>
            <person name="He X."/>
        </authorList>
    </citation>
    <scope>NUCLEOTIDE SEQUENCE [LARGE SCALE GENOMIC DNA]</scope>
    <source>
        <strain evidence="3 4">CN29</strain>
    </source>
</reference>
<feature type="chain" id="PRO_5046746360" evidence="1">
    <location>
        <begin position="25"/>
        <end position="205"/>
    </location>
</feature>
<evidence type="ECO:0000259" key="2">
    <source>
        <dbReference type="Pfam" id="PF07589"/>
    </source>
</evidence>
<dbReference type="EMBL" id="JANJOU010000012">
    <property type="protein sequence ID" value="MCR0983422.1"/>
    <property type="molecule type" value="Genomic_DNA"/>
</dbReference>
<dbReference type="RefSeq" id="WP_257717090.1">
    <property type="nucleotide sequence ID" value="NZ_JANJOU010000012.1"/>
</dbReference>
<proteinExistence type="predicted"/>
<sequence length="205" mass="21074">MKSWIIAIGAAVLSAWTGAAPARADRIVTFVQTGGAQNPGSPQGPFQGVYGSGYLVLTDQAFADGVDLLVVDGSFGPSPVRVDGLVDMRFATGFGGVGLAASLYEFLNPPPFSAVAPRYELRLTSAPGGLPTGVVAYNNTETDFRFTLGDPFGFAATASDRGGGCRFGCTITGYSIVTVPEPAGLALFSAGLIGLGWVRRRGMAA</sequence>
<gene>
    <name evidence="3" type="ORF">NRP21_15300</name>
</gene>
<name>A0ABT1X5P3_9PROT</name>
<feature type="signal peptide" evidence="1">
    <location>
        <begin position="1"/>
        <end position="24"/>
    </location>
</feature>
<accession>A0ABT1X5P3</accession>
<protein>
    <submittedName>
        <fullName evidence="3">PEP-CTERM sorting domain-containing protein</fullName>
    </submittedName>
</protein>
<dbReference type="InterPro" id="IPR013424">
    <property type="entry name" value="Ice-binding_C"/>
</dbReference>
<feature type="domain" description="Ice-binding protein C-terminal" evidence="2">
    <location>
        <begin position="178"/>
        <end position="200"/>
    </location>
</feature>